<evidence type="ECO:0000256" key="8">
    <source>
        <dbReference type="ARBA" id="ARBA00048117"/>
    </source>
</evidence>
<dbReference type="GO" id="GO:0072670">
    <property type="term" value="P:mitochondrial tRNA threonylcarbamoyladenosine modification"/>
    <property type="evidence" value="ECO:0007669"/>
    <property type="project" value="TreeGrafter"/>
</dbReference>
<evidence type="ECO:0000256" key="4">
    <source>
        <dbReference type="ARBA" id="ARBA00022694"/>
    </source>
</evidence>
<dbReference type="HAMAP" id="MF_01445">
    <property type="entry name" value="TsaD"/>
    <property type="match status" value="1"/>
</dbReference>
<keyword evidence="6" id="KW-0862">Zinc</keyword>
<dbReference type="InterPro" id="IPR006913">
    <property type="entry name" value="CENP-V/GFA"/>
</dbReference>
<evidence type="ECO:0000256" key="1">
    <source>
        <dbReference type="ARBA" id="ARBA00005495"/>
    </source>
</evidence>
<dbReference type="CDD" id="cd24134">
    <property type="entry name" value="ASKHA_NBD_OSGEPL1_QRI7_euk"/>
    <property type="match status" value="1"/>
</dbReference>
<dbReference type="SUPFAM" id="SSF51316">
    <property type="entry name" value="Mss4-like"/>
    <property type="match status" value="1"/>
</dbReference>
<evidence type="ECO:0000256" key="5">
    <source>
        <dbReference type="ARBA" id="ARBA00022723"/>
    </source>
</evidence>
<dbReference type="InterPro" id="IPR017861">
    <property type="entry name" value="KAE1/TsaD"/>
</dbReference>
<comment type="cofactor">
    <cofactor evidence="9">
        <name>a divalent metal cation</name>
        <dbReference type="ChEBI" id="CHEBI:60240"/>
    </cofactor>
    <text evidence="9">Binds 1 divalent metal cation per subunit.</text>
</comment>
<keyword evidence="5 9" id="KW-0479">Metal-binding</keyword>
<dbReference type="EC" id="2.3.1.234" evidence="2"/>
<feature type="domain" description="CENP-V/GFA" evidence="11">
    <location>
        <begin position="893"/>
        <end position="1016"/>
    </location>
</feature>
<accession>A0AAW0C5Y9</accession>
<evidence type="ECO:0000259" key="11">
    <source>
        <dbReference type="PROSITE" id="PS51891"/>
    </source>
</evidence>
<dbReference type="Pfam" id="PF04828">
    <property type="entry name" value="GFA"/>
    <property type="match status" value="1"/>
</dbReference>
<keyword evidence="9" id="KW-0496">Mitochondrion</keyword>
<dbReference type="PANTHER" id="PTHR11735:SF6">
    <property type="entry name" value="TRNA N6-ADENOSINE THREONYLCARBAMOYLTRANSFERASE, MITOCHONDRIAL"/>
    <property type="match status" value="1"/>
</dbReference>
<dbReference type="GO" id="GO:0016846">
    <property type="term" value="F:carbon-sulfur lyase activity"/>
    <property type="evidence" value="ECO:0007669"/>
    <property type="project" value="InterPro"/>
</dbReference>
<evidence type="ECO:0000256" key="3">
    <source>
        <dbReference type="ARBA" id="ARBA00022679"/>
    </source>
</evidence>
<gene>
    <name evidence="12" type="ORF">VNI00_012556</name>
</gene>
<dbReference type="CDD" id="cd11296">
    <property type="entry name" value="O-FucT_like"/>
    <property type="match status" value="1"/>
</dbReference>
<name>A0AAW0C5Y9_9AGAR</name>
<dbReference type="NCBIfam" id="TIGR00329">
    <property type="entry name" value="gcp_kae1"/>
    <property type="match status" value="1"/>
</dbReference>
<dbReference type="InterPro" id="IPR017860">
    <property type="entry name" value="Peptidase_M22_CS"/>
</dbReference>
<comment type="function">
    <text evidence="9">Required for the formation of a threonylcarbamoyl group on adenosine at position 37 (t(6)A37) in mitochondrial tRNAs that read codons beginning with adenine. Probably involved in the transfer of the threonylcarbamoyl moiety of threonylcarbamoyl-AMP (TC-AMP) to the N6 group of A37. Involved in mitochondrial genome maintenance.</text>
</comment>
<reference evidence="12 13" key="1">
    <citation type="submission" date="2024-01" db="EMBL/GenBank/DDBJ databases">
        <title>A draft genome for a cacao thread blight-causing isolate of Paramarasmius palmivorus.</title>
        <authorList>
            <person name="Baruah I.K."/>
            <person name="Bukari Y."/>
            <person name="Amoako-Attah I."/>
            <person name="Meinhardt L.W."/>
            <person name="Bailey B.A."/>
            <person name="Cohen S.P."/>
        </authorList>
    </citation>
    <scope>NUCLEOTIDE SEQUENCE [LARGE SCALE GENOMIC DNA]</scope>
    <source>
        <strain evidence="12 13">GH-12</strain>
    </source>
</reference>
<comment type="caution">
    <text evidence="12">The sequence shown here is derived from an EMBL/GenBank/DDBJ whole genome shotgun (WGS) entry which is preliminary data.</text>
</comment>
<sequence length="1030" mass="115627">MLRILLASALCFTILVVLWQFDSITGAEEFGSAEYSVLPAQDPREDGLPPLYEQYHEYERHLPQHDLSLPAPEGRSARFIYNANHAYGCGWGNALQEMVMNAHLAYATKRAFVFYNYTWDRHEDPYSDFNGKVIPSRVPISTMLSGPIVGGSFPPELAPYVPRAVSSEYFHEVCPERTVIRTEDIKSSLTTGDGATILQTWIDKINSIEDRCIEIYYDSAQIFDFWLFGSTDTHSLWPIVSQSPILTQFNFSPLILSAYRANRHHFITIEDPTLISYLPSIGEYLPVPAQPDLPQISGSAPPLSTPIPGLMVLHLRRGDFEGHCHHLARYSSRYNGYNSFPHFPDHFDPSVLGMSGQDWDEDKAYNNLYKEHCYPDINQIVKRVGEIRQSVEESRKPEQSTDDSWFSHLFAWFRGSDERQHRLQRIYVMTNGRNEWLDELKAALAEDGWDMNGIATSRDLALTWEQKYVSQVLDMYVAARAEVFVGNGFSSLSSNIVMLRMANNVDPQKTRFWFTVLAVESSADDTCAAIVDSNRRILSNVVIKNFDELEQWGGIHPAVAVLAHQRNMPTAIKRVLEEAKMKVNDVDGIAFTRGPGIPGCLGVGTNSAKALAAALGKPLVGVHHMQAHALTALLTSTPEETPTFPFLTLLVSGGHTLILLARSRTSFQILATTPDESIGRTIDKVSRMLELKWDGIGPGAALERYCVSSEESVLPADFRPFNRPLHGKLAFSYSSMHSHVERFFHARGGADNVSENERLAIAREFQEAAFRQLTDKLKLAFDWCERKNVRVKHLVVSGGVASNILLRQRDLTVLRLRECLEQVDSKEPIVSVFPPPSLCTDNAVMIAWASMDRFLAGDYDDLAIAPRSKWSLEEISSIEDTTSAFTESNMPTYTGSCYCGGIQYKITLESPDKARTSICHCNNCKKFFGNPFGTTTKVPKAALEVTSGTTKEHISINGSTQLHREFCGTCGSGILEYGQEAAPEWRYVMYGTLDDRGQEELAPQGEFFGKYRNPWMPEIPGLFHKEEIKD</sequence>
<keyword evidence="7 9" id="KW-0012">Acyltransferase</keyword>
<dbReference type="GO" id="GO:0061711">
    <property type="term" value="F:tRNA N(6)-L-threonylcarbamoyladenine synthase activity"/>
    <property type="evidence" value="ECO:0007669"/>
    <property type="project" value="UniProtKB-EC"/>
</dbReference>
<dbReference type="PANTHER" id="PTHR11735">
    <property type="entry name" value="TRNA N6-ADENOSINE THREONYLCARBAMOYLTRANSFERASE"/>
    <property type="match status" value="1"/>
</dbReference>
<evidence type="ECO:0000313" key="12">
    <source>
        <dbReference type="EMBL" id="KAK7033932.1"/>
    </source>
</evidence>
<evidence type="ECO:0000256" key="7">
    <source>
        <dbReference type="ARBA" id="ARBA00023315"/>
    </source>
</evidence>
<dbReference type="PROSITE" id="PS01016">
    <property type="entry name" value="GLYCOPROTEASE"/>
    <property type="match status" value="1"/>
</dbReference>
<dbReference type="SUPFAM" id="SSF53067">
    <property type="entry name" value="Actin-like ATPase domain"/>
    <property type="match status" value="1"/>
</dbReference>
<evidence type="ECO:0000313" key="13">
    <source>
        <dbReference type="Proteomes" id="UP001383192"/>
    </source>
</evidence>
<dbReference type="Proteomes" id="UP001383192">
    <property type="component" value="Unassembled WGS sequence"/>
</dbReference>
<feature type="chain" id="PRO_5044001675" description="N(6)-L-threonylcarbamoyladenine synthase" evidence="10">
    <location>
        <begin position="27"/>
        <end position="1030"/>
    </location>
</feature>
<dbReference type="Gene3D" id="3.90.1590.10">
    <property type="entry name" value="glutathione-dependent formaldehyde- activating enzyme (gfa)"/>
    <property type="match status" value="1"/>
</dbReference>
<dbReference type="Gene3D" id="3.30.420.40">
    <property type="match status" value="3"/>
</dbReference>
<dbReference type="Gene3D" id="3.40.50.11350">
    <property type="match status" value="1"/>
</dbReference>
<organism evidence="12 13">
    <name type="scientific">Paramarasmius palmivorus</name>
    <dbReference type="NCBI Taxonomy" id="297713"/>
    <lineage>
        <taxon>Eukaryota</taxon>
        <taxon>Fungi</taxon>
        <taxon>Dikarya</taxon>
        <taxon>Basidiomycota</taxon>
        <taxon>Agaricomycotina</taxon>
        <taxon>Agaricomycetes</taxon>
        <taxon>Agaricomycetidae</taxon>
        <taxon>Agaricales</taxon>
        <taxon>Marasmiineae</taxon>
        <taxon>Marasmiaceae</taxon>
        <taxon>Paramarasmius</taxon>
    </lineage>
</organism>
<evidence type="ECO:0000256" key="2">
    <source>
        <dbReference type="ARBA" id="ARBA00012156"/>
    </source>
</evidence>
<dbReference type="InterPro" id="IPR011057">
    <property type="entry name" value="Mss4-like_sf"/>
</dbReference>
<evidence type="ECO:0000256" key="9">
    <source>
        <dbReference type="HAMAP-Rule" id="MF_03179"/>
    </source>
</evidence>
<comment type="subcellular location">
    <subcellularLocation>
        <location evidence="9">Mitochondrion</location>
    </subcellularLocation>
</comment>
<dbReference type="PRINTS" id="PR00789">
    <property type="entry name" value="OSIALOPTASE"/>
</dbReference>
<dbReference type="PROSITE" id="PS51891">
    <property type="entry name" value="CENP_V_GFA"/>
    <property type="match status" value="1"/>
</dbReference>
<comment type="catalytic activity">
    <reaction evidence="8 9">
        <text>L-threonylcarbamoyladenylate + adenosine(37) in tRNA = N(6)-L-threonylcarbamoyladenosine(37) in tRNA + AMP + H(+)</text>
        <dbReference type="Rhea" id="RHEA:37059"/>
        <dbReference type="Rhea" id="RHEA-COMP:10162"/>
        <dbReference type="Rhea" id="RHEA-COMP:10163"/>
        <dbReference type="ChEBI" id="CHEBI:15378"/>
        <dbReference type="ChEBI" id="CHEBI:73682"/>
        <dbReference type="ChEBI" id="CHEBI:74411"/>
        <dbReference type="ChEBI" id="CHEBI:74418"/>
        <dbReference type="ChEBI" id="CHEBI:456215"/>
        <dbReference type="EC" id="2.3.1.234"/>
    </reaction>
</comment>
<feature type="signal peptide" evidence="10">
    <location>
        <begin position="1"/>
        <end position="26"/>
    </location>
</feature>
<protein>
    <recommendedName>
        <fullName evidence="2">N(6)-L-threonylcarbamoyladenine synthase</fullName>
        <ecNumber evidence="2">2.3.1.234</ecNumber>
    </recommendedName>
</protein>
<comment type="similarity">
    <text evidence="9">Belongs to the KAE1 / TsaD family.</text>
</comment>
<keyword evidence="13" id="KW-1185">Reference proteome</keyword>
<keyword evidence="3 9" id="KW-0808">Transferase</keyword>
<dbReference type="InterPro" id="IPR043129">
    <property type="entry name" value="ATPase_NBD"/>
</dbReference>
<dbReference type="GO" id="GO:0005739">
    <property type="term" value="C:mitochondrion"/>
    <property type="evidence" value="ECO:0007669"/>
    <property type="project" value="UniProtKB-SubCell"/>
</dbReference>
<proteinExistence type="inferred from homology"/>
<dbReference type="Pfam" id="PF00814">
    <property type="entry name" value="TsaD"/>
    <property type="match status" value="1"/>
</dbReference>
<evidence type="ECO:0000256" key="6">
    <source>
        <dbReference type="ARBA" id="ARBA00022833"/>
    </source>
</evidence>
<dbReference type="InterPro" id="IPR000905">
    <property type="entry name" value="Gcp-like_dom"/>
</dbReference>
<comment type="subunit">
    <text evidence="9">Homodimer.</text>
</comment>
<keyword evidence="4 9" id="KW-0819">tRNA processing</keyword>
<dbReference type="EMBL" id="JAYKXP010000059">
    <property type="protein sequence ID" value="KAK7033932.1"/>
    <property type="molecule type" value="Genomic_DNA"/>
</dbReference>
<dbReference type="AlphaFoldDB" id="A0AAW0C5Y9"/>
<evidence type="ECO:0000256" key="10">
    <source>
        <dbReference type="SAM" id="SignalP"/>
    </source>
</evidence>
<dbReference type="InterPro" id="IPR022450">
    <property type="entry name" value="TsaD"/>
</dbReference>
<keyword evidence="10" id="KW-0732">Signal</keyword>
<comment type="similarity">
    <text evidence="1">Belongs to the Gfa family.</text>
</comment>
<dbReference type="GO" id="GO:0046872">
    <property type="term" value="F:metal ion binding"/>
    <property type="evidence" value="ECO:0007669"/>
    <property type="project" value="UniProtKB-KW"/>
</dbReference>